<gene>
    <name evidence="1" type="ORF">JKG68_31690</name>
</gene>
<proteinExistence type="predicted"/>
<dbReference type="AlphaFoldDB" id="A0A936ZEM4"/>
<name>A0A936ZEM4_9HYPH</name>
<dbReference type="EMBL" id="JAEQMY010000216">
    <property type="protein sequence ID" value="MBL0408431.1"/>
    <property type="molecule type" value="Genomic_DNA"/>
</dbReference>
<accession>A0A936ZEM4</accession>
<protein>
    <submittedName>
        <fullName evidence="1">Uncharacterized protein</fullName>
    </submittedName>
</protein>
<dbReference type="Proteomes" id="UP000605848">
    <property type="component" value="Unassembled WGS sequence"/>
</dbReference>
<evidence type="ECO:0000313" key="1">
    <source>
        <dbReference type="EMBL" id="MBL0408431.1"/>
    </source>
</evidence>
<sequence>MLVNLTPADVQDAQGAEQIIKAVRQRWHFLKHLFAGSAYDRGRLMSQAAYRDFVM</sequence>
<evidence type="ECO:0000313" key="2">
    <source>
        <dbReference type="Proteomes" id="UP000605848"/>
    </source>
</evidence>
<keyword evidence="2" id="KW-1185">Reference proteome</keyword>
<reference evidence="1" key="1">
    <citation type="submission" date="2021-01" db="EMBL/GenBank/DDBJ databases">
        <title>Microvirga sp.</title>
        <authorList>
            <person name="Kim M.K."/>
        </authorList>
    </citation>
    <scope>NUCLEOTIDE SEQUENCE</scope>
    <source>
        <strain evidence="1">5420S-16</strain>
    </source>
</reference>
<organism evidence="1 2">
    <name type="scientific">Microvirga aerilata</name>
    <dbReference type="NCBI Taxonomy" id="670292"/>
    <lineage>
        <taxon>Bacteria</taxon>
        <taxon>Pseudomonadati</taxon>
        <taxon>Pseudomonadota</taxon>
        <taxon>Alphaproteobacteria</taxon>
        <taxon>Hyphomicrobiales</taxon>
        <taxon>Methylobacteriaceae</taxon>
        <taxon>Microvirga</taxon>
    </lineage>
</organism>
<comment type="caution">
    <text evidence="1">The sequence shown here is derived from an EMBL/GenBank/DDBJ whole genome shotgun (WGS) entry which is preliminary data.</text>
</comment>